<evidence type="ECO:0000313" key="4">
    <source>
        <dbReference type="Proteomes" id="UP000553706"/>
    </source>
</evidence>
<accession>A0A840VVD1</accession>
<dbReference type="Proteomes" id="UP000553706">
    <property type="component" value="Unassembled WGS sequence"/>
</dbReference>
<feature type="signal peptide" evidence="1">
    <location>
        <begin position="1"/>
        <end position="21"/>
    </location>
</feature>
<dbReference type="PROSITE" id="PS01009">
    <property type="entry name" value="CRISP_1"/>
    <property type="match status" value="1"/>
</dbReference>
<gene>
    <name evidence="3" type="ORF">HNP71_002382</name>
</gene>
<reference evidence="3 4" key="1">
    <citation type="submission" date="2020-08" db="EMBL/GenBank/DDBJ databases">
        <title>Genomic Encyclopedia of Type Strains, Phase IV (KMG-IV): sequencing the most valuable type-strain genomes for metagenomic binning, comparative biology and taxonomic classification.</title>
        <authorList>
            <person name="Goeker M."/>
        </authorList>
    </citation>
    <scope>NUCLEOTIDE SEQUENCE [LARGE SCALE GENOMIC DNA]</scope>
    <source>
        <strain evidence="3 4">DSM 27026</strain>
    </source>
</reference>
<evidence type="ECO:0000259" key="2">
    <source>
        <dbReference type="SMART" id="SM00198"/>
    </source>
</evidence>
<protein>
    <submittedName>
        <fullName evidence="3">Uncharacterized protein YkwD</fullName>
    </submittedName>
</protein>
<proteinExistence type="predicted"/>
<keyword evidence="4" id="KW-1185">Reference proteome</keyword>
<dbReference type="InterPro" id="IPR035940">
    <property type="entry name" value="CAP_sf"/>
</dbReference>
<dbReference type="PRINTS" id="PR00837">
    <property type="entry name" value="V5TPXLIKE"/>
</dbReference>
<dbReference type="SUPFAM" id="SSF55797">
    <property type="entry name" value="PR-1-like"/>
    <property type="match status" value="1"/>
</dbReference>
<dbReference type="RefSeq" id="WP_183267128.1">
    <property type="nucleotide sequence ID" value="NZ_JACHFJ010000012.1"/>
</dbReference>
<comment type="caution">
    <text evidence="3">The sequence shown here is derived from an EMBL/GenBank/DDBJ whole genome shotgun (WGS) entry which is preliminary data.</text>
</comment>
<dbReference type="Gene3D" id="3.40.33.10">
    <property type="entry name" value="CAP"/>
    <property type="match status" value="1"/>
</dbReference>
<dbReference type="InterPro" id="IPR034113">
    <property type="entry name" value="SCP_GAPR1-like"/>
</dbReference>
<dbReference type="GO" id="GO:0005576">
    <property type="term" value="C:extracellular region"/>
    <property type="evidence" value="ECO:0007669"/>
    <property type="project" value="InterPro"/>
</dbReference>
<dbReference type="InterPro" id="IPR018244">
    <property type="entry name" value="Allrgn_V5/Tpx1_CS"/>
</dbReference>
<evidence type="ECO:0000313" key="3">
    <source>
        <dbReference type="EMBL" id="MBB5374112.1"/>
    </source>
</evidence>
<dbReference type="InterPro" id="IPR014044">
    <property type="entry name" value="CAP_dom"/>
</dbReference>
<dbReference type="SMART" id="SM00198">
    <property type="entry name" value="SCP"/>
    <property type="match status" value="1"/>
</dbReference>
<feature type="chain" id="PRO_5033016610" evidence="1">
    <location>
        <begin position="22"/>
        <end position="163"/>
    </location>
</feature>
<feature type="domain" description="SCP" evidence="2">
    <location>
        <begin position="26"/>
        <end position="159"/>
    </location>
</feature>
<evidence type="ECO:0000256" key="1">
    <source>
        <dbReference type="SAM" id="SignalP"/>
    </source>
</evidence>
<dbReference type="CDD" id="cd05382">
    <property type="entry name" value="CAP_GAPR1-like"/>
    <property type="match status" value="1"/>
</dbReference>
<dbReference type="Pfam" id="PF00188">
    <property type="entry name" value="CAP"/>
    <property type="match status" value="1"/>
</dbReference>
<organism evidence="3 4">
    <name type="scientific">Acidocella aromatica</name>
    <dbReference type="NCBI Taxonomy" id="1303579"/>
    <lineage>
        <taxon>Bacteria</taxon>
        <taxon>Pseudomonadati</taxon>
        <taxon>Pseudomonadota</taxon>
        <taxon>Alphaproteobacteria</taxon>
        <taxon>Acetobacterales</taxon>
        <taxon>Acidocellaceae</taxon>
        <taxon>Acidocella</taxon>
    </lineage>
</organism>
<dbReference type="PRINTS" id="PR00838">
    <property type="entry name" value="V5ALLERGEN"/>
</dbReference>
<sequence>MKRLSIAAVFVALSFGASAHAQEDQSGEAELLAAHNAYRADVGLPPLRWSNRLAANAQQWADHLAKIGRLEHSGSGQNLAMAAAGTQSLTQLVDLWGGEQANFTNGNFPDISTTGNWMDVGHYSQMVWRATTEVGCGFAENYGRDVLVCDYDPPGNVMGERAY</sequence>
<name>A0A840VVD1_9PROT</name>
<dbReference type="InterPro" id="IPR002413">
    <property type="entry name" value="V5_allergen-like"/>
</dbReference>
<dbReference type="AlphaFoldDB" id="A0A840VVD1"/>
<dbReference type="PANTHER" id="PTHR10334">
    <property type="entry name" value="CYSTEINE-RICH SECRETORY PROTEIN-RELATED"/>
    <property type="match status" value="1"/>
</dbReference>
<dbReference type="InterPro" id="IPR001283">
    <property type="entry name" value="CRISP-related"/>
</dbReference>
<keyword evidence="1" id="KW-0732">Signal</keyword>
<dbReference type="EMBL" id="JACHFJ010000012">
    <property type="protein sequence ID" value="MBB5374112.1"/>
    <property type="molecule type" value="Genomic_DNA"/>
</dbReference>